<evidence type="ECO:0000259" key="2">
    <source>
        <dbReference type="PROSITE" id="PS50041"/>
    </source>
</evidence>
<dbReference type="Pfam" id="PF00059">
    <property type="entry name" value="Lectin_C"/>
    <property type="match status" value="1"/>
</dbReference>
<name>A0A0M3I839_ASCLU</name>
<dbReference type="Proteomes" id="UP000036681">
    <property type="component" value="Unplaced"/>
</dbReference>
<dbReference type="InterPro" id="IPR001304">
    <property type="entry name" value="C-type_lectin-like"/>
</dbReference>
<dbReference type="InterPro" id="IPR016187">
    <property type="entry name" value="CTDL_fold"/>
</dbReference>
<proteinExistence type="predicted"/>
<protein>
    <submittedName>
        <fullName evidence="4">C-type lectin domain-containing protein</fullName>
    </submittedName>
</protein>
<dbReference type="InterPro" id="IPR016186">
    <property type="entry name" value="C-type_lectin-like/link_sf"/>
</dbReference>
<sequence length="273" mass="31098">MKLRAYFLKRAIIEIRDVVSASRCENKWSFSPHSENCYFIVDEPIGWNVAEADCQWKMAHVMSIHSEAENTFVAALALKLGKPIWIGAALFGNSHTYEYADFSNFDYTNWINGTQPEYNKGRKCIKMHPSNGTWFTDCCFKRPVPYLCQKPSGYFETPKATVPENTKPRNTSATSDTMAENLRPISMLKNPFRNASTEKVAAKNTKAIKRTKSVSSNHRQEHSKFIDHTIDSQKTDTHKKGKQTLKKAEQKPASSVNWQKNMLKATKRHLGTG</sequence>
<dbReference type="InterPro" id="IPR050111">
    <property type="entry name" value="C-type_lectin/snaclec_domain"/>
</dbReference>
<dbReference type="AlphaFoldDB" id="A0A0M3I839"/>
<reference evidence="4" key="1">
    <citation type="submission" date="2017-02" db="UniProtKB">
        <authorList>
            <consortium name="WormBaseParasite"/>
        </authorList>
    </citation>
    <scope>IDENTIFICATION</scope>
</reference>
<dbReference type="PROSITE" id="PS50041">
    <property type="entry name" value="C_TYPE_LECTIN_2"/>
    <property type="match status" value="1"/>
</dbReference>
<feature type="compositionally biased region" description="Basic and acidic residues" evidence="1">
    <location>
        <begin position="218"/>
        <end position="238"/>
    </location>
</feature>
<accession>A0A0M3I839</accession>
<dbReference type="SUPFAM" id="SSF56436">
    <property type="entry name" value="C-type lectin-like"/>
    <property type="match status" value="1"/>
</dbReference>
<feature type="domain" description="C-type lectin" evidence="2">
    <location>
        <begin position="33"/>
        <end position="139"/>
    </location>
</feature>
<dbReference type="Gene3D" id="3.10.100.10">
    <property type="entry name" value="Mannose-Binding Protein A, subunit A"/>
    <property type="match status" value="1"/>
</dbReference>
<dbReference type="SMART" id="SM00034">
    <property type="entry name" value="CLECT"/>
    <property type="match status" value="1"/>
</dbReference>
<feature type="region of interest" description="Disordered" evidence="1">
    <location>
        <begin position="209"/>
        <end position="257"/>
    </location>
</feature>
<evidence type="ECO:0000313" key="3">
    <source>
        <dbReference type="Proteomes" id="UP000036681"/>
    </source>
</evidence>
<dbReference type="PANTHER" id="PTHR22803">
    <property type="entry name" value="MANNOSE, PHOSPHOLIPASE, LECTIN RECEPTOR RELATED"/>
    <property type="match status" value="1"/>
</dbReference>
<keyword evidence="3" id="KW-1185">Reference proteome</keyword>
<dbReference type="WBParaSite" id="ALUE_0001345601-mRNA-1">
    <property type="protein sequence ID" value="ALUE_0001345601-mRNA-1"/>
    <property type="gene ID" value="ALUE_0001345601"/>
</dbReference>
<organism evidence="3 4">
    <name type="scientific">Ascaris lumbricoides</name>
    <name type="common">Giant roundworm</name>
    <dbReference type="NCBI Taxonomy" id="6252"/>
    <lineage>
        <taxon>Eukaryota</taxon>
        <taxon>Metazoa</taxon>
        <taxon>Ecdysozoa</taxon>
        <taxon>Nematoda</taxon>
        <taxon>Chromadorea</taxon>
        <taxon>Rhabditida</taxon>
        <taxon>Spirurina</taxon>
        <taxon>Ascaridomorpha</taxon>
        <taxon>Ascaridoidea</taxon>
        <taxon>Ascarididae</taxon>
        <taxon>Ascaris</taxon>
    </lineage>
</organism>
<evidence type="ECO:0000313" key="4">
    <source>
        <dbReference type="WBParaSite" id="ALUE_0001345601-mRNA-1"/>
    </source>
</evidence>
<evidence type="ECO:0000256" key="1">
    <source>
        <dbReference type="SAM" id="MobiDB-lite"/>
    </source>
</evidence>
<dbReference type="CDD" id="cd00037">
    <property type="entry name" value="CLECT"/>
    <property type="match status" value="1"/>
</dbReference>